<proteinExistence type="predicted"/>
<dbReference type="InParanoid" id="A0A165LBL9"/>
<reference evidence="2 3" key="1">
    <citation type="journal article" date="2016" name="Mol. Biol. Evol.">
        <title>Comparative Genomics of Early-Diverging Mushroom-Forming Fungi Provides Insights into the Origins of Lignocellulose Decay Capabilities.</title>
        <authorList>
            <person name="Nagy L.G."/>
            <person name="Riley R."/>
            <person name="Tritt A."/>
            <person name="Adam C."/>
            <person name="Daum C."/>
            <person name="Floudas D."/>
            <person name="Sun H."/>
            <person name="Yadav J.S."/>
            <person name="Pangilinan J."/>
            <person name="Larsson K.H."/>
            <person name="Matsuura K."/>
            <person name="Barry K."/>
            <person name="Labutti K."/>
            <person name="Kuo R."/>
            <person name="Ohm R.A."/>
            <person name="Bhattacharya S.S."/>
            <person name="Shirouzu T."/>
            <person name="Yoshinaga Y."/>
            <person name="Martin F.M."/>
            <person name="Grigoriev I.V."/>
            <person name="Hibbett D.S."/>
        </authorList>
    </citation>
    <scope>NUCLEOTIDE SEQUENCE [LARGE SCALE GENOMIC DNA]</scope>
    <source>
        <strain evidence="2 3">HHB12029</strain>
    </source>
</reference>
<dbReference type="Proteomes" id="UP000077266">
    <property type="component" value="Unassembled WGS sequence"/>
</dbReference>
<dbReference type="EMBL" id="KV425928">
    <property type="protein sequence ID" value="KZV97644.1"/>
    <property type="molecule type" value="Genomic_DNA"/>
</dbReference>
<evidence type="ECO:0000313" key="2">
    <source>
        <dbReference type="EMBL" id="KZV97644.1"/>
    </source>
</evidence>
<evidence type="ECO:0000256" key="1">
    <source>
        <dbReference type="SAM" id="MobiDB-lite"/>
    </source>
</evidence>
<sequence length="133" mass="14613">MRRNLLLYASWTALRGAAGVPHQYRAVRSLPSTRTAAGCPRRFLSVPRAQSDVGTVYHQNEIMKGIHKGRGWDGNKDFTGARRRSSPEHCGESASGETAGCTRTNDASYGPKLSNYLLRASTSCCRRQHGDSM</sequence>
<name>A0A165LBL9_EXIGL</name>
<protein>
    <submittedName>
        <fullName evidence="2">Uncharacterized protein</fullName>
    </submittedName>
</protein>
<dbReference type="AlphaFoldDB" id="A0A165LBL9"/>
<organism evidence="2 3">
    <name type="scientific">Exidia glandulosa HHB12029</name>
    <dbReference type="NCBI Taxonomy" id="1314781"/>
    <lineage>
        <taxon>Eukaryota</taxon>
        <taxon>Fungi</taxon>
        <taxon>Dikarya</taxon>
        <taxon>Basidiomycota</taxon>
        <taxon>Agaricomycotina</taxon>
        <taxon>Agaricomycetes</taxon>
        <taxon>Auriculariales</taxon>
        <taxon>Exidiaceae</taxon>
        <taxon>Exidia</taxon>
    </lineage>
</organism>
<feature type="compositionally biased region" description="Basic and acidic residues" evidence="1">
    <location>
        <begin position="73"/>
        <end position="91"/>
    </location>
</feature>
<keyword evidence="3" id="KW-1185">Reference proteome</keyword>
<gene>
    <name evidence="2" type="ORF">EXIGLDRAFT_358129</name>
</gene>
<evidence type="ECO:0000313" key="3">
    <source>
        <dbReference type="Proteomes" id="UP000077266"/>
    </source>
</evidence>
<feature type="region of interest" description="Disordered" evidence="1">
    <location>
        <begin position="73"/>
        <end position="105"/>
    </location>
</feature>
<accession>A0A165LBL9</accession>